<dbReference type="GO" id="GO:0004000">
    <property type="term" value="F:adenosine deaminase activity"/>
    <property type="evidence" value="ECO:0007669"/>
    <property type="project" value="TreeGrafter"/>
</dbReference>
<evidence type="ECO:0000256" key="6">
    <source>
        <dbReference type="ARBA" id="ARBA00023080"/>
    </source>
</evidence>
<evidence type="ECO:0000256" key="5">
    <source>
        <dbReference type="ARBA" id="ARBA00022833"/>
    </source>
</evidence>
<comment type="caution">
    <text evidence="9">The sequence shown here is derived from an EMBL/GenBank/DDBJ whole genome shotgun (WGS) entry which is preliminary data.</text>
</comment>
<dbReference type="Gene3D" id="3.20.20.140">
    <property type="entry name" value="Metal-dependent hydrolases"/>
    <property type="match status" value="2"/>
</dbReference>
<gene>
    <name evidence="9" type="ORF">KIN20_000855</name>
</gene>
<dbReference type="GO" id="GO:0006154">
    <property type="term" value="P:adenosine catabolic process"/>
    <property type="evidence" value="ECO:0007669"/>
    <property type="project" value="TreeGrafter"/>
</dbReference>
<accession>A0AAD5MBU7</accession>
<dbReference type="EMBL" id="JAHQIW010000118">
    <property type="protein sequence ID" value="KAJ1346147.1"/>
    <property type="molecule type" value="Genomic_DNA"/>
</dbReference>
<dbReference type="AlphaFoldDB" id="A0AAD5MBU7"/>
<organism evidence="9 10">
    <name type="scientific">Parelaphostrongylus tenuis</name>
    <name type="common">Meningeal worm</name>
    <dbReference type="NCBI Taxonomy" id="148309"/>
    <lineage>
        <taxon>Eukaryota</taxon>
        <taxon>Metazoa</taxon>
        <taxon>Ecdysozoa</taxon>
        <taxon>Nematoda</taxon>
        <taxon>Chromadorea</taxon>
        <taxon>Rhabditida</taxon>
        <taxon>Rhabditina</taxon>
        <taxon>Rhabditomorpha</taxon>
        <taxon>Strongyloidea</taxon>
        <taxon>Metastrongylidae</taxon>
        <taxon>Parelaphostrongylus</taxon>
    </lineage>
</organism>
<proteinExistence type="inferred from homology"/>
<evidence type="ECO:0000259" key="8">
    <source>
        <dbReference type="Pfam" id="PF00962"/>
    </source>
</evidence>
<evidence type="ECO:0000256" key="7">
    <source>
        <dbReference type="ARBA" id="ARBA00048787"/>
    </source>
</evidence>
<dbReference type="InterPro" id="IPR001365">
    <property type="entry name" value="A_deaminase_dom"/>
</dbReference>
<keyword evidence="5" id="KW-0862">Zinc</keyword>
<evidence type="ECO:0000256" key="1">
    <source>
        <dbReference type="ARBA" id="ARBA00001947"/>
    </source>
</evidence>
<protein>
    <recommendedName>
        <fullName evidence="8">Adenosine deaminase domain-containing protein</fullName>
    </recommendedName>
</protein>
<keyword evidence="6" id="KW-0546">Nucleotide metabolism</keyword>
<dbReference type="GO" id="GO:0046872">
    <property type="term" value="F:metal ion binding"/>
    <property type="evidence" value="ECO:0007669"/>
    <property type="project" value="UniProtKB-KW"/>
</dbReference>
<sequence length="306" mass="34636">MVTESDCRRLPKVELHAHLNGSISFSTISKLYSMLAAKGHNLFNEGIPQTDSLKLQKPTTMEEVFKVFPVIQSLTTTTEAVAMATKDVIKEFNDDEVIYLELRSTPRACPGMSKEQYVEAIIDESGLIVGVELSGDPSIDGRKFLPTLQQARESGLKITVHLAEMPIQLEEVNDFLTFRPDRIGHGTFLHTHEPFVDSVIQQRIPLEICLTSNVMSMTTPSIENSHLRFWMEKSLPFCLCTDDKGMMDCELSGELWKASNAFDLTIDDLWKLSVDALEMSFLEKSSKEYRLLKDLLESRRLLLEKS</sequence>
<name>A0AAD5MBU7_PARTN</name>
<feature type="domain" description="Adenosine deaminase" evidence="8">
    <location>
        <begin position="11"/>
        <end position="123"/>
    </location>
</feature>
<evidence type="ECO:0000256" key="3">
    <source>
        <dbReference type="ARBA" id="ARBA00022723"/>
    </source>
</evidence>
<keyword evidence="4" id="KW-0378">Hydrolase</keyword>
<dbReference type="InterPro" id="IPR006330">
    <property type="entry name" value="Ado/ade_deaminase"/>
</dbReference>
<comment type="cofactor">
    <cofactor evidence="1">
        <name>Zn(2+)</name>
        <dbReference type="ChEBI" id="CHEBI:29105"/>
    </cofactor>
</comment>
<dbReference type="GO" id="GO:0009117">
    <property type="term" value="P:nucleotide metabolic process"/>
    <property type="evidence" value="ECO:0007669"/>
    <property type="project" value="UniProtKB-KW"/>
</dbReference>
<dbReference type="InterPro" id="IPR032466">
    <property type="entry name" value="Metal_Hydrolase"/>
</dbReference>
<dbReference type="Pfam" id="PF00962">
    <property type="entry name" value="A_deaminase"/>
    <property type="match status" value="2"/>
</dbReference>
<dbReference type="PANTHER" id="PTHR11409">
    <property type="entry name" value="ADENOSINE DEAMINASE"/>
    <property type="match status" value="1"/>
</dbReference>
<comment type="catalytic activity">
    <reaction evidence="7">
        <text>N(6)-methyl-AMP + H2O + H(+) = IMP + methylamine</text>
        <dbReference type="Rhea" id="RHEA:16001"/>
        <dbReference type="ChEBI" id="CHEBI:15377"/>
        <dbReference type="ChEBI" id="CHEBI:15378"/>
        <dbReference type="ChEBI" id="CHEBI:58053"/>
        <dbReference type="ChEBI" id="CHEBI:59338"/>
        <dbReference type="ChEBI" id="CHEBI:144842"/>
    </reaction>
    <physiologicalReaction direction="left-to-right" evidence="7">
        <dbReference type="Rhea" id="RHEA:16002"/>
    </physiologicalReaction>
</comment>
<evidence type="ECO:0000256" key="2">
    <source>
        <dbReference type="ARBA" id="ARBA00006676"/>
    </source>
</evidence>
<dbReference type="GO" id="GO:0046103">
    <property type="term" value="P:inosine biosynthetic process"/>
    <property type="evidence" value="ECO:0007669"/>
    <property type="project" value="TreeGrafter"/>
</dbReference>
<dbReference type="PANTHER" id="PTHR11409:SF42">
    <property type="entry name" value="ADENOSINE DEAMINASE-LIKE PROTEIN"/>
    <property type="match status" value="1"/>
</dbReference>
<comment type="similarity">
    <text evidence="2">Belongs to the metallo-dependent hydrolases superfamily. Adenosine and AMP deaminases family.</text>
</comment>
<keyword evidence="10" id="KW-1185">Reference proteome</keyword>
<evidence type="ECO:0000256" key="4">
    <source>
        <dbReference type="ARBA" id="ARBA00022801"/>
    </source>
</evidence>
<feature type="domain" description="Adenosine deaminase" evidence="8">
    <location>
        <begin position="128"/>
        <end position="288"/>
    </location>
</feature>
<dbReference type="Proteomes" id="UP001196413">
    <property type="component" value="Unassembled WGS sequence"/>
</dbReference>
<evidence type="ECO:0000313" key="10">
    <source>
        <dbReference type="Proteomes" id="UP001196413"/>
    </source>
</evidence>
<dbReference type="SUPFAM" id="SSF51556">
    <property type="entry name" value="Metallo-dependent hydrolases"/>
    <property type="match status" value="1"/>
</dbReference>
<keyword evidence="3" id="KW-0479">Metal-binding</keyword>
<evidence type="ECO:0000313" key="9">
    <source>
        <dbReference type="EMBL" id="KAJ1346147.1"/>
    </source>
</evidence>
<reference evidence="9" key="1">
    <citation type="submission" date="2021-06" db="EMBL/GenBank/DDBJ databases">
        <title>Parelaphostrongylus tenuis whole genome reference sequence.</title>
        <authorList>
            <person name="Garwood T.J."/>
            <person name="Larsen P.A."/>
            <person name="Fountain-Jones N.M."/>
            <person name="Garbe J.R."/>
            <person name="Macchietto M.G."/>
            <person name="Kania S.A."/>
            <person name="Gerhold R.W."/>
            <person name="Richards J.E."/>
            <person name="Wolf T.M."/>
        </authorList>
    </citation>
    <scope>NUCLEOTIDE SEQUENCE</scope>
    <source>
        <strain evidence="9">MNPRO001-30</strain>
        <tissue evidence="9">Meninges</tissue>
    </source>
</reference>